<accession>A0A1F7JC73</accession>
<reference evidence="2 3" key="1">
    <citation type="journal article" date="2016" name="Nat. Commun.">
        <title>Thousands of microbial genomes shed light on interconnected biogeochemical processes in an aquifer system.</title>
        <authorList>
            <person name="Anantharaman K."/>
            <person name="Brown C.T."/>
            <person name="Hug L.A."/>
            <person name="Sharon I."/>
            <person name="Castelle C.J."/>
            <person name="Probst A.J."/>
            <person name="Thomas B.C."/>
            <person name="Singh A."/>
            <person name="Wilkins M.J."/>
            <person name="Karaoz U."/>
            <person name="Brodie E.L."/>
            <person name="Williams K.H."/>
            <person name="Hubbard S.S."/>
            <person name="Banfield J.F."/>
        </authorList>
    </citation>
    <scope>NUCLEOTIDE SEQUENCE [LARGE SCALE GENOMIC DNA]</scope>
</reference>
<dbReference type="Proteomes" id="UP000177418">
    <property type="component" value="Unassembled WGS sequence"/>
</dbReference>
<name>A0A1F7JC73_9BACT</name>
<dbReference type="SUPFAM" id="SSF53448">
    <property type="entry name" value="Nucleotide-diphospho-sugar transferases"/>
    <property type="match status" value="1"/>
</dbReference>
<evidence type="ECO:0000259" key="1">
    <source>
        <dbReference type="Pfam" id="PF00535"/>
    </source>
</evidence>
<dbReference type="EMBL" id="MGAV01000022">
    <property type="protein sequence ID" value="OGK53210.1"/>
    <property type="molecule type" value="Genomic_DNA"/>
</dbReference>
<dbReference type="InterPro" id="IPR029044">
    <property type="entry name" value="Nucleotide-diphossugar_trans"/>
</dbReference>
<evidence type="ECO:0000313" key="3">
    <source>
        <dbReference type="Proteomes" id="UP000177418"/>
    </source>
</evidence>
<dbReference type="PANTHER" id="PTHR22916:SF64">
    <property type="entry name" value="TRANSFERASE, PUTATIVE-RELATED"/>
    <property type="match status" value="1"/>
</dbReference>
<comment type="caution">
    <text evidence="2">The sequence shown here is derived from an EMBL/GenBank/DDBJ whole genome shotgun (WGS) entry which is preliminary data.</text>
</comment>
<feature type="domain" description="Glycosyltransferase 2-like" evidence="1">
    <location>
        <begin position="8"/>
        <end position="154"/>
    </location>
</feature>
<dbReference type="InterPro" id="IPR001173">
    <property type="entry name" value="Glyco_trans_2-like"/>
</dbReference>
<dbReference type="AlphaFoldDB" id="A0A1F7JC73"/>
<proteinExistence type="predicted"/>
<evidence type="ECO:0000313" key="2">
    <source>
        <dbReference type="EMBL" id="OGK53210.1"/>
    </source>
</evidence>
<gene>
    <name evidence="2" type="ORF">A3H78_02645</name>
</gene>
<dbReference type="Pfam" id="PF00535">
    <property type="entry name" value="Glycos_transf_2"/>
    <property type="match status" value="1"/>
</dbReference>
<protein>
    <recommendedName>
        <fullName evidence="1">Glycosyltransferase 2-like domain-containing protein</fullName>
    </recommendedName>
</protein>
<dbReference type="PANTHER" id="PTHR22916">
    <property type="entry name" value="GLYCOSYLTRANSFERASE"/>
    <property type="match status" value="1"/>
</dbReference>
<sequence length="277" mass="31882">MVKSPLFSIIIPTLNEANYLPKLLEDLLAQKKKDFEVLIIDGKSQDNTKEIALKFANSLNLSFHTVEVRNVSYQRNFGASKAKGDYLFFLDADARLSNALIKKATKTVLNSRYLLFIPSVVPQDKNLPDVISFNLINIFLEASQYTSKPFSSGGTMIVERNFFFHLGKFNEKLYLAEDHELVARAKKMGVTSKFVKSIAIKISLRRLKKEGRLDLYRKYLVASFHTLKNGPIYHKIFEYDMGGSAYKKDNRRKISIEKLIPHYFNILKRTLDRLISE</sequence>
<dbReference type="Gene3D" id="3.90.550.10">
    <property type="entry name" value="Spore Coat Polysaccharide Biosynthesis Protein SpsA, Chain A"/>
    <property type="match status" value="1"/>
</dbReference>
<organism evidence="2 3">
    <name type="scientific">Candidatus Roizmanbacteria bacterium RIFCSPLOWO2_02_FULL_36_11</name>
    <dbReference type="NCBI Taxonomy" id="1802071"/>
    <lineage>
        <taxon>Bacteria</taxon>
        <taxon>Candidatus Roizmaniibacteriota</taxon>
    </lineage>
</organism>